<reference evidence="4 5" key="1">
    <citation type="journal article" date="2015" name="Int. J. Syst. Evol. Microbiol.">
        <title>Roseomonas oryzae sp. nov., isolated from paddy rhizosphere soil.</title>
        <authorList>
            <person name="Ramaprasad E.V."/>
            <person name="Sasikala Ch."/>
            <person name="Ramana Ch.V."/>
        </authorList>
    </citation>
    <scope>NUCLEOTIDE SEQUENCE [LARGE SCALE GENOMIC DNA]</scope>
    <source>
        <strain evidence="4 5">KCTC 42542</strain>
    </source>
</reference>
<evidence type="ECO:0000256" key="2">
    <source>
        <dbReference type="SAM" id="SignalP"/>
    </source>
</evidence>
<comment type="caution">
    <text evidence="4">The sequence shown here is derived from an EMBL/GenBank/DDBJ whole genome shotgun (WGS) entry which is preliminary data.</text>
</comment>
<name>A0A5B2TL03_9PROT</name>
<feature type="domain" description="Peptidase C51" evidence="3">
    <location>
        <begin position="56"/>
        <end position="181"/>
    </location>
</feature>
<dbReference type="EMBL" id="VUKA01000001">
    <property type="protein sequence ID" value="KAA2215046.1"/>
    <property type="molecule type" value="Genomic_DNA"/>
</dbReference>
<feature type="compositionally biased region" description="Polar residues" evidence="1">
    <location>
        <begin position="39"/>
        <end position="55"/>
    </location>
</feature>
<dbReference type="InterPro" id="IPR007921">
    <property type="entry name" value="CHAP_dom"/>
</dbReference>
<gene>
    <name evidence="4" type="ORF">F0Q34_05105</name>
</gene>
<dbReference type="OrthoDB" id="7279151at2"/>
<evidence type="ECO:0000313" key="5">
    <source>
        <dbReference type="Proteomes" id="UP000322110"/>
    </source>
</evidence>
<feature type="region of interest" description="Disordered" evidence="1">
    <location>
        <begin position="22"/>
        <end position="55"/>
    </location>
</feature>
<protein>
    <submittedName>
        <fullName evidence="4">CHAP domain-containing protein</fullName>
    </submittedName>
</protein>
<feature type="signal peptide" evidence="2">
    <location>
        <begin position="1"/>
        <end position="24"/>
    </location>
</feature>
<feature type="chain" id="PRO_5022844123" evidence="2">
    <location>
        <begin position="25"/>
        <end position="255"/>
    </location>
</feature>
<evidence type="ECO:0000313" key="4">
    <source>
        <dbReference type="EMBL" id="KAA2215046.1"/>
    </source>
</evidence>
<dbReference type="InterPro" id="IPR038765">
    <property type="entry name" value="Papain-like_cys_pep_sf"/>
</dbReference>
<organism evidence="4 5">
    <name type="scientific">Teichococcus oryzae</name>
    <dbReference type="NCBI Taxonomy" id="1608942"/>
    <lineage>
        <taxon>Bacteria</taxon>
        <taxon>Pseudomonadati</taxon>
        <taxon>Pseudomonadota</taxon>
        <taxon>Alphaproteobacteria</taxon>
        <taxon>Acetobacterales</taxon>
        <taxon>Roseomonadaceae</taxon>
        <taxon>Roseomonas</taxon>
    </lineage>
</organism>
<dbReference type="Pfam" id="PF05257">
    <property type="entry name" value="CHAP"/>
    <property type="match status" value="1"/>
</dbReference>
<dbReference type="PROSITE" id="PS50911">
    <property type="entry name" value="CHAP"/>
    <property type="match status" value="1"/>
</dbReference>
<dbReference type="Gene3D" id="3.90.1720.10">
    <property type="entry name" value="endopeptidase domain like (from Nostoc punctiforme)"/>
    <property type="match status" value="1"/>
</dbReference>
<dbReference type="SUPFAM" id="SSF54001">
    <property type="entry name" value="Cysteine proteinases"/>
    <property type="match status" value="1"/>
</dbReference>
<dbReference type="AlphaFoldDB" id="A0A5B2TL03"/>
<evidence type="ECO:0000256" key="1">
    <source>
        <dbReference type="SAM" id="MobiDB-lite"/>
    </source>
</evidence>
<sequence>MRVGSRALALAVLMGSWGLGSAQADATTGRSTREATKQPRITLQQTASRSAKPQNVKLNPVRRAAVEASRAALVSPGPISCVPYVRAVTGMGITGNAHTWWDGAAGLYARGQRPESGSVLSFRSSGGMRLGHVAVVSRVVDKREVLIDHSNWEGPGIRKGTIMEDVSVIDVSDRNDWTAVRVQVGRSDEAYGRIYPTNGFIYNRAPGSRPPSQPMMAGGDVGLEELAEAPAGAAPHAAHLSEALRGLNLDATITR</sequence>
<accession>A0A5B2TL03</accession>
<proteinExistence type="predicted"/>
<dbReference type="Proteomes" id="UP000322110">
    <property type="component" value="Unassembled WGS sequence"/>
</dbReference>
<evidence type="ECO:0000259" key="3">
    <source>
        <dbReference type="PROSITE" id="PS50911"/>
    </source>
</evidence>
<keyword evidence="5" id="KW-1185">Reference proteome</keyword>
<keyword evidence="2" id="KW-0732">Signal</keyword>